<dbReference type="EMBL" id="JAPZBO010000002">
    <property type="protein sequence ID" value="KAJ5324202.1"/>
    <property type="molecule type" value="Genomic_DNA"/>
</dbReference>
<proteinExistence type="predicted"/>
<reference evidence="1" key="2">
    <citation type="journal article" date="2023" name="IMA Fungus">
        <title>Comparative genomic study of the Penicillium genus elucidates a diverse pangenome and 15 lateral gene transfer events.</title>
        <authorList>
            <person name="Petersen C."/>
            <person name="Sorensen T."/>
            <person name="Nielsen M.R."/>
            <person name="Sondergaard T.E."/>
            <person name="Sorensen J.L."/>
            <person name="Fitzpatrick D.A."/>
            <person name="Frisvad J.C."/>
            <person name="Nielsen K.L."/>
        </authorList>
    </citation>
    <scope>NUCLEOTIDE SEQUENCE</scope>
    <source>
        <strain evidence="1">IBT 21472</strain>
    </source>
</reference>
<dbReference type="AlphaFoldDB" id="A0A9W9Q779"/>
<evidence type="ECO:0000313" key="2">
    <source>
        <dbReference type="Proteomes" id="UP001147746"/>
    </source>
</evidence>
<gene>
    <name evidence="1" type="ORF">N7476_002802</name>
</gene>
<keyword evidence="2" id="KW-1185">Reference proteome</keyword>
<organism evidence="1 2">
    <name type="scientific">Penicillium atrosanguineum</name>
    <dbReference type="NCBI Taxonomy" id="1132637"/>
    <lineage>
        <taxon>Eukaryota</taxon>
        <taxon>Fungi</taxon>
        <taxon>Dikarya</taxon>
        <taxon>Ascomycota</taxon>
        <taxon>Pezizomycotina</taxon>
        <taxon>Eurotiomycetes</taxon>
        <taxon>Eurotiomycetidae</taxon>
        <taxon>Eurotiales</taxon>
        <taxon>Aspergillaceae</taxon>
        <taxon>Penicillium</taxon>
    </lineage>
</organism>
<evidence type="ECO:0000313" key="1">
    <source>
        <dbReference type="EMBL" id="KAJ5324202.1"/>
    </source>
</evidence>
<name>A0A9W9Q779_9EURO</name>
<dbReference type="Proteomes" id="UP001147746">
    <property type="component" value="Unassembled WGS sequence"/>
</dbReference>
<accession>A0A9W9Q779</accession>
<sequence>MLLRRQQQPHWLWRHKRSETKLHMILQSLQGSTEDQITAEKAQHCGMQLNPLDFETGDTSPFVSPCFAPRDDDSLLIRKTRFQLQKSNFFRCCLGTGAKYQNKSPRQRNNLLRSALVETFKDYRNIANRSRNIVADLHHYEFDSHSIYSDDEFGPNLTMNTDRDDGSLDRAIHHNGKQANLRVVTSHELRSENHRMRHNHQIITISINERPGALPSITELQVLATQIRQAMRFERKLGQFNNPRNRHSQPRMVKYEFPTLVTTIYRRGYVRVIYGYMDGTLKIQYTEPQQITVDNFESMMKKLLQWNLPETQGDPTKVVTLPTIQEEEEDPTVQVTQISKTAQLTKQEITQINNFLQRCLEPRSSLTNPWLYKSLSRNINHNNVRSKYTFYNWAYNPCALASPIACKKIVCKKPQSPKPKPIKRVWALGSGDHVLTSFG</sequence>
<reference evidence="1" key="1">
    <citation type="submission" date="2022-12" db="EMBL/GenBank/DDBJ databases">
        <authorList>
            <person name="Petersen C."/>
        </authorList>
    </citation>
    <scope>NUCLEOTIDE SEQUENCE</scope>
    <source>
        <strain evidence="1">IBT 21472</strain>
    </source>
</reference>
<comment type="caution">
    <text evidence="1">The sequence shown here is derived from an EMBL/GenBank/DDBJ whole genome shotgun (WGS) entry which is preliminary data.</text>
</comment>
<protein>
    <submittedName>
        <fullName evidence="1">Uncharacterized protein</fullName>
    </submittedName>
</protein>